<protein>
    <submittedName>
        <fullName evidence="9">Metal ABC transporter permease</fullName>
    </submittedName>
</protein>
<feature type="transmembrane region" description="Helical" evidence="8">
    <location>
        <begin position="12"/>
        <end position="31"/>
    </location>
</feature>
<reference evidence="9 10" key="1">
    <citation type="submission" date="2018-08" db="EMBL/GenBank/DDBJ databases">
        <title>Whole genome sequence analysis of Dermacoccus abyssi bacteria isolated from Deep Mariana trench Micromonospora spp reveals genes involved in the environmental adaptation and production of secondary metabolites.</title>
        <authorList>
            <person name="Abdel-Mageed W.M."/>
            <person name="Lehri B."/>
            <person name="Nouioui I."/>
            <person name="Goodfellow I."/>
            <person name="Jaspars M."/>
            <person name="Karlyshev A."/>
        </authorList>
    </citation>
    <scope>NUCLEOTIDE SEQUENCE [LARGE SCALE GENOMIC DNA]</scope>
    <source>
        <strain evidence="9 10">MT1.1</strain>
    </source>
</reference>
<dbReference type="Pfam" id="PF00950">
    <property type="entry name" value="ABC-3"/>
    <property type="match status" value="1"/>
</dbReference>
<organism evidence="9 10">
    <name type="scientific">Dermacoccus abyssi</name>
    <dbReference type="NCBI Taxonomy" id="322596"/>
    <lineage>
        <taxon>Bacteria</taxon>
        <taxon>Bacillati</taxon>
        <taxon>Actinomycetota</taxon>
        <taxon>Actinomycetes</taxon>
        <taxon>Micrococcales</taxon>
        <taxon>Dermacoccaceae</taxon>
        <taxon>Dermacoccus</taxon>
    </lineage>
</organism>
<dbReference type="GO" id="GO:0055085">
    <property type="term" value="P:transmembrane transport"/>
    <property type="evidence" value="ECO:0007669"/>
    <property type="project" value="InterPro"/>
</dbReference>
<gene>
    <name evidence="9" type="ORF">D1832_03495</name>
</gene>
<sequence>MAELFALDAMRHALVAALLVGAAAPAVGVFLVQRRLSLIGDGIGHVALAGVAVGVLFSTSPILTALIAAVLAACAIEFIRLRGTTNADVALAVMFYGGIAAGVVLLARADNAGQTSINQYLFGSILTTASDQLWQFGALALVAVGATTVLRKRLFAVANDEEYARAVGLPVVPLNLLLSILTSVTVVLSMRVIGLLLISALMILPNATGQILARSFRLTTAIAVIIGCLSGLSGVVSAYYLDTPPGGTVVLVAVGIFLAASFASAVMRSTRARHARRVTHHAHEHREGCGHPTVRHGDHVDYLHDGEYHAPHKDHWDAHAPADAAPSPRRHDVDA</sequence>
<evidence type="ECO:0000256" key="7">
    <source>
        <dbReference type="SAM" id="MobiDB-lite"/>
    </source>
</evidence>
<feature type="transmembrane region" description="Helical" evidence="8">
    <location>
        <begin position="62"/>
        <end position="79"/>
    </location>
</feature>
<comment type="subcellular location">
    <subcellularLocation>
        <location evidence="6">Cell membrane</location>
        <topology evidence="6">Multi-pass membrane protein</topology>
    </subcellularLocation>
    <subcellularLocation>
        <location evidence="1">Membrane</location>
        <topology evidence="1">Multi-pass membrane protein</topology>
    </subcellularLocation>
</comment>
<comment type="similarity">
    <text evidence="2 6">Belongs to the ABC-3 integral membrane protein family.</text>
</comment>
<feature type="transmembrane region" description="Helical" evidence="8">
    <location>
        <begin position="91"/>
        <end position="109"/>
    </location>
</feature>
<evidence type="ECO:0000256" key="8">
    <source>
        <dbReference type="SAM" id="Phobius"/>
    </source>
</evidence>
<evidence type="ECO:0000313" key="10">
    <source>
        <dbReference type="Proteomes" id="UP000285376"/>
    </source>
</evidence>
<evidence type="ECO:0000256" key="4">
    <source>
        <dbReference type="ARBA" id="ARBA00022989"/>
    </source>
</evidence>
<dbReference type="PANTHER" id="PTHR30477:SF0">
    <property type="entry name" value="METAL TRANSPORT SYSTEM MEMBRANE PROTEIN TM_0125-RELATED"/>
    <property type="match status" value="1"/>
</dbReference>
<dbReference type="Proteomes" id="UP000285376">
    <property type="component" value="Unassembled WGS sequence"/>
</dbReference>
<comment type="caution">
    <text evidence="9">The sequence shown here is derived from an EMBL/GenBank/DDBJ whole genome shotgun (WGS) entry which is preliminary data.</text>
</comment>
<accession>A0A417Z8U8</accession>
<dbReference type="AlphaFoldDB" id="A0A417Z8U8"/>
<evidence type="ECO:0000256" key="5">
    <source>
        <dbReference type="ARBA" id="ARBA00023136"/>
    </source>
</evidence>
<dbReference type="InterPro" id="IPR037294">
    <property type="entry name" value="ABC_BtuC-like"/>
</dbReference>
<keyword evidence="4 8" id="KW-1133">Transmembrane helix</keyword>
<evidence type="ECO:0000256" key="1">
    <source>
        <dbReference type="ARBA" id="ARBA00004141"/>
    </source>
</evidence>
<evidence type="ECO:0000256" key="3">
    <source>
        <dbReference type="ARBA" id="ARBA00022692"/>
    </source>
</evidence>
<name>A0A417Z8U8_9MICO</name>
<dbReference type="SUPFAM" id="SSF81345">
    <property type="entry name" value="ABC transporter involved in vitamin B12 uptake, BtuC"/>
    <property type="match status" value="1"/>
</dbReference>
<dbReference type="CDD" id="cd06550">
    <property type="entry name" value="TM_ABC_iron-siderophores_like"/>
    <property type="match status" value="1"/>
</dbReference>
<dbReference type="InterPro" id="IPR001626">
    <property type="entry name" value="ABC_TroCD"/>
</dbReference>
<keyword evidence="5 8" id="KW-0472">Membrane</keyword>
<feature type="region of interest" description="Disordered" evidence="7">
    <location>
        <begin position="313"/>
        <end position="335"/>
    </location>
</feature>
<feature type="transmembrane region" description="Helical" evidence="8">
    <location>
        <begin position="133"/>
        <end position="151"/>
    </location>
</feature>
<proteinExistence type="inferred from homology"/>
<evidence type="ECO:0000256" key="2">
    <source>
        <dbReference type="ARBA" id="ARBA00008034"/>
    </source>
</evidence>
<dbReference type="GO" id="GO:0010043">
    <property type="term" value="P:response to zinc ion"/>
    <property type="evidence" value="ECO:0007669"/>
    <property type="project" value="TreeGrafter"/>
</dbReference>
<evidence type="ECO:0000256" key="6">
    <source>
        <dbReference type="RuleBase" id="RU003943"/>
    </source>
</evidence>
<keyword evidence="3 6" id="KW-0812">Transmembrane</keyword>
<dbReference type="GO" id="GO:0043190">
    <property type="term" value="C:ATP-binding cassette (ABC) transporter complex"/>
    <property type="evidence" value="ECO:0007669"/>
    <property type="project" value="InterPro"/>
</dbReference>
<feature type="transmembrane region" description="Helical" evidence="8">
    <location>
        <begin position="216"/>
        <end position="241"/>
    </location>
</feature>
<evidence type="ECO:0000313" key="9">
    <source>
        <dbReference type="EMBL" id="RHW47071.1"/>
    </source>
</evidence>
<feature type="transmembrane region" description="Helical" evidence="8">
    <location>
        <begin position="247"/>
        <end position="267"/>
    </location>
</feature>
<dbReference type="PANTHER" id="PTHR30477">
    <property type="entry name" value="ABC-TRANSPORTER METAL-BINDING PROTEIN"/>
    <property type="match status" value="1"/>
</dbReference>
<feature type="transmembrane region" description="Helical" evidence="8">
    <location>
        <begin position="163"/>
        <end position="181"/>
    </location>
</feature>
<dbReference type="EMBL" id="QWLM01000003">
    <property type="protein sequence ID" value="RHW47071.1"/>
    <property type="molecule type" value="Genomic_DNA"/>
</dbReference>
<feature type="transmembrane region" description="Helical" evidence="8">
    <location>
        <begin position="187"/>
        <end position="204"/>
    </location>
</feature>
<dbReference type="RefSeq" id="WP_118912641.1">
    <property type="nucleotide sequence ID" value="NZ_CBCRVH010000006.1"/>
</dbReference>
<keyword evidence="6" id="KW-0813">Transport</keyword>
<dbReference type="Gene3D" id="1.10.3470.10">
    <property type="entry name" value="ABC transporter involved in vitamin B12 uptake, BtuC"/>
    <property type="match status" value="1"/>
</dbReference>